<keyword evidence="9 13" id="KW-0694">RNA-binding</keyword>
<keyword evidence="17" id="KW-1185">Reference proteome</keyword>
<proteinExistence type="inferred from homology"/>
<dbReference type="PRINTS" id="PR01047">
    <property type="entry name" value="TRNASYNTHTHR"/>
</dbReference>
<name>A0A9X3TQS7_9BACL</name>
<keyword evidence="4 13" id="KW-0436">Ligase</keyword>
<dbReference type="GO" id="GO:0006435">
    <property type="term" value="P:threonyl-tRNA aminoacylation"/>
    <property type="evidence" value="ECO:0007669"/>
    <property type="project" value="UniProtKB-UniRule"/>
</dbReference>
<keyword evidence="8 13" id="KW-0067">ATP-binding</keyword>
<comment type="subunit">
    <text evidence="13">Homodimer.</text>
</comment>
<keyword evidence="7 13" id="KW-0862">Zinc</keyword>
<dbReference type="FunFam" id="3.30.980.10:FF:000005">
    <property type="entry name" value="Threonyl-tRNA synthetase, mitochondrial"/>
    <property type="match status" value="1"/>
</dbReference>
<feature type="binding site" evidence="13">
    <location>
        <position position="512"/>
    </location>
    <ligand>
        <name>Zn(2+)</name>
        <dbReference type="ChEBI" id="CHEBI:29105"/>
        <note>catalytic</note>
    </ligand>
</feature>
<dbReference type="GO" id="GO:0004829">
    <property type="term" value="F:threonine-tRNA ligase activity"/>
    <property type="evidence" value="ECO:0007669"/>
    <property type="project" value="UniProtKB-UniRule"/>
</dbReference>
<evidence type="ECO:0000313" key="17">
    <source>
        <dbReference type="Proteomes" id="UP001151071"/>
    </source>
</evidence>
<dbReference type="NCBIfam" id="TIGR00418">
    <property type="entry name" value="thrS"/>
    <property type="match status" value="1"/>
</dbReference>
<dbReference type="CDD" id="cd01667">
    <property type="entry name" value="TGS_ThrRS"/>
    <property type="match status" value="1"/>
</dbReference>
<dbReference type="EC" id="6.1.1.3" evidence="13"/>
<evidence type="ECO:0000256" key="13">
    <source>
        <dbReference type="HAMAP-Rule" id="MF_00184"/>
    </source>
</evidence>
<dbReference type="Gene3D" id="3.40.50.800">
    <property type="entry name" value="Anticodon-binding domain"/>
    <property type="match status" value="1"/>
</dbReference>
<dbReference type="Gene3D" id="3.30.980.10">
    <property type="entry name" value="Threonyl-trna Synthetase, Chain A, domain 2"/>
    <property type="match status" value="1"/>
</dbReference>
<dbReference type="RefSeq" id="WP_035300975.1">
    <property type="nucleotide sequence ID" value="NZ_JAPYYP010000007.1"/>
</dbReference>
<sequence length="637" mass="73028">MAQVNITFPDGAVRQYESGITIEDIAGSISASLKKKAVAGKLNGKVVDLYTPVQEDAAIEIVTLDSPEGLEVYRHSTAHLLAQAVKRLYGKEVKLGIGPVIEDGFYYDMDIPVTLTPDDLGKIEAEMEKIIKEDLPIRRKVVSREEAIHIFQGINDHLKLELIRDLPEDAVITIYEQGEFFDLCRGPHLPSTGYIKAFKLMSVAGAYWRGKAENQVLQRVYGTAWPKKAELDEYLHFIEEAKKRDHRKLGKELELFMFSEEAPGMPFYLPKGFTVRNELEQFSRRLQQLAHYTEVRTPFIMNQRLWLQSGHWDHYHENMYFSEVDNTTYALKPMNCPGHMLIYKNKIHSYRDLPIRYSEFGQVHRHEFSGALNGMLRVRTFCQDDAHVFVRPDQIESEIKSMIQLIDRIYKVFGFEYSVALSTRPEDSMGSDELWEIAESSLKKVLEESGMPYEIKEGDGAFYGPKIDFQITDALKRRHQCGTIQLDFQMPEKFDLSYIGQDNEKHRPVVLHRAMYGSMERFIGILIEHYAGAFPTWLSPVQVRLMTISDAHVPYAEEVKAKMEQAGIRVELDARNEKIGYKIREAQVQKIPYMLVIGEKEVAEGTLSVRKRGVGDEGALPVDAFIAKIKQEISDMK</sequence>
<evidence type="ECO:0000256" key="11">
    <source>
        <dbReference type="ARBA" id="ARBA00023146"/>
    </source>
</evidence>
<keyword evidence="10 13" id="KW-0648">Protein biosynthesis</keyword>
<evidence type="ECO:0000256" key="5">
    <source>
        <dbReference type="ARBA" id="ARBA00022723"/>
    </source>
</evidence>
<reference evidence="16" key="1">
    <citation type="submission" date="2022-12" db="EMBL/GenBank/DDBJ databases">
        <title>Draft genome sequence of the thermophilic strain Brevibacillus thermoruber HT42, isolated from Los Humeros, Puebla, Mexico, with biotechnological potential.</title>
        <authorList>
            <person name="Lara Sanchez J."/>
            <person name="Solis Palacios R."/>
            <person name="Bustos Baena A.S."/>
            <person name="Ruz Baez A.E."/>
            <person name="Espinosa Luna G."/>
            <person name="Oliart Ros R.M."/>
        </authorList>
    </citation>
    <scope>NUCLEOTIDE SEQUENCE</scope>
    <source>
        <strain evidence="16">HT42</strain>
    </source>
</reference>
<comment type="subcellular location">
    <subcellularLocation>
        <location evidence="13">Cytoplasm</location>
    </subcellularLocation>
</comment>
<gene>
    <name evidence="13 16" type="primary">thrS</name>
    <name evidence="16" type="ORF">O3V59_08195</name>
</gene>
<dbReference type="GO" id="GO:0016740">
    <property type="term" value="F:transferase activity"/>
    <property type="evidence" value="ECO:0007669"/>
    <property type="project" value="UniProtKB-ARBA"/>
</dbReference>
<evidence type="ECO:0000256" key="9">
    <source>
        <dbReference type="ARBA" id="ARBA00022884"/>
    </source>
</evidence>
<dbReference type="PANTHER" id="PTHR11451">
    <property type="entry name" value="THREONINE-TRNA LIGASE"/>
    <property type="match status" value="1"/>
</dbReference>
<dbReference type="Pfam" id="PF02824">
    <property type="entry name" value="TGS"/>
    <property type="match status" value="1"/>
</dbReference>
<dbReference type="InterPro" id="IPR045864">
    <property type="entry name" value="aa-tRNA-synth_II/BPL/LPL"/>
</dbReference>
<dbReference type="CDD" id="cd00860">
    <property type="entry name" value="ThrRS_anticodon"/>
    <property type="match status" value="1"/>
</dbReference>
<dbReference type="HAMAP" id="MF_00184">
    <property type="entry name" value="Thr_tRNA_synth"/>
    <property type="match status" value="1"/>
</dbReference>
<dbReference type="SMART" id="SM00863">
    <property type="entry name" value="tRNA_SAD"/>
    <property type="match status" value="1"/>
</dbReference>
<keyword evidence="3 13" id="KW-0820">tRNA-binding</keyword>
<feature type="domain" description="Aminoacyl-transfer RNA synthetases class-II family profile" evidence="14">
    <location>
        <begin position="270"/>
        <end position="535"/>
    </location>
</feature>
<evidence type="ECO:0000313" key="16">
    <source>
        <dbReference type="EMBL" id="MDA5108338.1"/>
    </source>
</evidence>
<evidence type="ECO:0000256" key="10">
    <source>
        <dbReference type="ARBA" id="ARBA00022917"/>
    </source>
</evidence>
<feature type="binding site" evidence="13">
    <location>
        <position position="336"/>
    </location>
    <ligand>
        <name>Zn(2+)</name>
        <dbReference type="ChEBI" id="CHEBI:29105"/>
        <note>catalytic</note>
    </ligand>
</feature>
<evidence type="ECO:0000256" key="1">
    <source>
        <dbReference type="ARBA" id="ARBA00008226"/>
    </source>
</evidence>
<dbReference type="GO" id="GO:0000049">
    <property type="term" value="F:tRNA binding"/>
    <property type="evidence" value="ECO:0007669"/>
    <property type="project" value="UniProtKB-KW"/>
</dbReference>
<keyword evidence="11 13" id="KW-0030">Aminoacyl-tRNA synthetase</keyword>
<dbReference type="SUPFAM" id="SSF55186">
    <property type="entry name" value="ThrRS/AlaRS common domain"/>
    <property type="match status" value="1"/>
</dbReference>
<evidence type="ECO:0000256" key="7">
    <source>
        <dbReference type="ARBA" id="ARBA00022833"/>
    </source>
</evidence>
<evidence type="ECO:0000259" key="14">
    <source>
        <dbReference type="PROSITE" id="PS50862"/>
    </source>
</evidence>
<evidence type="ECO:0000256" key="8">
    <source>
        <dbReference type="ARBA" id="ARBA00022840"/>
    </source>
</evidence>
<evidence type="ECO:0000256" key="4">
    <source>
        <dbReference type="ARBA" id="ARBA00022598"/>
    </source>
</evidence>
<feature type="domain" description="TGS" evidence="15">
    <location>
        <begin position="1"/>
        <end position="63"/>
    </location>
</feature>
<dbReference type="GO" id="GO:0005524">
    <property type="term" value="F:ATP binding"/>
    <property type="evidence" value="ECO:0007669"/>
    <property type="project" value="UniProtKB-UniRule"/>
</dbReference>
<evidence type="ECO:0000256" key="3">
    <source>
        <dbReference type="ARBA" id="ARBA00022555"/>
    </source>
</evidence>
<keyword evidence="6 13" id="KW-0547">Nucleotide-binding</keyword>
<comment type="cofactor">
    <cofactor evidence="13">
        <name>Zn(2+)</name>
        <dbReference type="ChEBI" id="CHEBI:29105"/>
    </cofactor>
    <text evidence="13">Binds 1 zinc ion per subunit.</text>
</comment>
<evidence type="ECO:0000256" key="2">
    <source>
        <dbReference type="ARBA" id="ARBA00022490"/>
    </source>
</evidence>
<dbReference type="InterPro" id="IPR047246">
    <property type="entry name" value="ThrRS_anticodon"/>
</dbReference>
<evidence type="ECO:0000256" key="12">
    <source>
        <dbReference type="ARBA" id="ARBA00049515"/>
    </source>
</evidence>
<dbReference type="GO" id="GO:0005737">
    <property type="term" value="C:cytoplasm"/>
    <property type="evidence" value="ECO:0007669"/>
    <property type="project" value="UniProtKB-SubCell"/>
</dbReference>
<evidence type="ECO:0000256" key="6">
    <source>
        <dbReference type="ARBA" id="ARBA00022741"/>
    </source>
</evidence>
<dbReference type="SUPFAM" id="SSF81271">
    <property type="entry name" value="TGS-like"/>
    <property type="match status" value="1"/>
</dbReference>
<keyword evidence="5 13" id="KW-0479">Metal-binding</keyword>
<dbReference type="SUPFAM" id="SSF52954">
    <property type="entry name" value="Class II aaRS ABD-related"/>
    <property type="match status" value="1"/>
</dbReference>
<dbReference type="FunFam" id="3.10.20.30:FF:000005">
    <property type="entry name" value="Threonine--tRNA ligase"/>
    <property type="match status" value="1"/>
</dbReference>
<dbReference type="Pfam" id="PF00587">
    <property type="entry name" value="tRNA-synt_2b"/>
    <property type="match status" value="1"/>
</dbReference>
<dbReference type="InterPro" id="IPR002314">
    <property type="entry name" value="aa-tRNA-synt_IIb"/>
</dbReference>
<protein>
    <recommendedName>
        <fullName evidence="13">Threonine--tRNA ligase</fullName>
        <ecNumber evidence="13">6.1.1.3</ecNumber>
    </recommendedName>
    <alternativeName>
        <fullName evidence="13">Threonyl-tRNA synthetase</fullName>
        <shortName evidence="13">ThrRS</shortName>
    </alternativeName>
</protein>
<accession>A0A9X3TQS7</accession>
<comment type="caution">
    <text evidence="16">The sequence shown here is derived from an EMBL/GenBank/DDBJ whole genome shotgun (WGS) entry which is preliminary data.</text>
</comment>
<dbReference type="AlphaFoldDB" id="A0A9X3TQS7"/>
<dbReference type="PROSITE" id="PS51880">
    <property type="entry name" value="TGS"/>
    <property type="match status" value="1"/>
</dbReference>
<dbReference type="InterPro" id="IPR004154">
    <property type="entry name" value="Anticodon-bd"/>
</dbReference>
<dbReference type="PANTHER" id="PTHR11451:SF44">
    <property type="entry name" value="THREONINE--TRNA LIGASE, CHLOROPLASTIC_MITOCHONDRIAL 2"/>
    <property type="match status" value="1"/>
</dbReference>
<dbReference type="FunFam" id="3.30.54.20:FF:000002">
    <property type="entry name" value="Threonine--tRNA ligase"/>
    <property type="match status" value="1"/>
</dbReference>
<dbReference type="Gene3D" id="3.30.930.10">
    <property type="entry name" value="Bira Bifunctional Protein, Domain 2"/>
    <property type="match status" value="1"/>
</dbReference>
<dbReference type="Pfam" id="PF03129">
    <property type="entry name" value="HGTP_anticodon"/>
    <property type="match status" value="1"/>
</dbReference>
<dbReference type="InterPro" id="IPR004095">
    <property type="entry name" value="TGS"/>
</dbReference>
<keyword evidence="2 13" id="KW-0963">Cytoplasm</keyword>
<dbReference type="Pfam" id="PF07973">
    <property type="entry name" value="tRNA_SAD"/>
    <property type="match status" value="1"/>
</dbReference>
<dbReference type="CDD" id="cd00771">
    <property type="entry name" value="ThrRS_core"/>
    <property type="match status" value="1"/>
</dbReference>
<dbReference type="PROSITE" id="PS50862">
    <property type="entry name" value="AA_TRNA_LIGASE_II"/>
    <property type="match status" value="1"/>
</dbReference>
<dbReference type="InterPro" id="IPR033728">
    <property type="entry name" value="ThrRS_core"/>
</dbReference>
<dbReference type="InterPro" id="IPR012947">
    <property type="entry name" value="tRNA_SAD"/>
</dbReference>
<dbReference type="Gene3D" id="3.30.54.20">
    <property type="match status" value="1"/>
</dbReference>
<dbReference type="InterPro" id="IPR036621">
    <property type="entry name" value="Anticodon-bd_dom_sf"/>
</dbReference>
<comment type="similarity">
    <text evidence="1 13">Belongs to the class-II aminoacyl-tRNA synthetase family.</text>
</comment>
<dbReference type="GO" id="GO:0140096">
    <property type="term" value="F:catalytic activity, acting on a protein"/>
    <property type="evidence" value="ECO:0007669"/>
    <property type="project" value="UniProtKB-ARBA"/>
</dbReference>
<dbReference type="InterPro" id="IPR002320">
    <property type="entry name" value="Thr-tRNA-ligase_IIa"/>
</dbReference>
<dbReference type="FunFam" id="3.30.930.10:FF:000002">
    <property type="entry name" value="Threonine--tRNA ligase"/>
    <property type="match status" value="1"/>
</dbReference>
<organism evidence="16 17">
    <name type="scientific">Brevibacillus thermoruber</name>
    <dbReference type="NCBI Taxonomy" id="33942"/>
    <lineage>
        <taxon>Bacteria</taxon>
        <taxon>Bacillati</taxon>
        <taxon>Bacillota</taxon>
        <taxon>Bacilli</taxon>
        <taxon>Bacillales</taxon>
        <taxon>Paenibacillaceae</taxon>
        <taxon>Brevibacillus</taxon>
    </lineage>
</organism>
<dbReference type="InterPro" id="IPR018163">
    <property type="entry name" value="Thr/Ala-tRNA-synth_IIc_edit"/>
</dbReference>
<dbReference type="FunFam" id="3.40.50.800:FF:000001">
    <property type="entry name" value="Threonine--tRNA ligase"/>
    <property type="match status" value="1"/>
</dbReference>
<dbReference type="SUPFAM" id="SSF55681">
    <property type="entry name" value="Class II aaRS and biotin synthetases"/>
    <property type="match status" value="1"/>
</dbReference>
<dbReference type="EMBL" id="JAPYYP010000007">
    <property type="protein sequence ID" value="MDA5108338.1"/>
    <property type="molecule type" value="Genomic_DNA"/>
</dbReference>
<dbReference type="GO" id="GO:0046872">
    <property type="term" value="F:metal ion binding"/>
    <property type="evidence" value="ECO:0007669"/>
    <property type="project" value="UniProtKB-KW"/>
</dbReference>
<evidence type="ECO:0000259" key="15">
    <source>
        <dbReference type="PROSITE" id="PS51880"/>
    </source>
</evidence>
<dbReference type="Gene3D" id="3.10.20.30">
    <property type="match status" value="1"/>
</dbReference>
<comment type="caution">
    <text evidence="13">Lacks conserved residue(s) required for the propagation of feature annotation.</text>
</comment>
<comment type="catalytic activity">
    <reaction evidence="12 13">
        <text>tRNA(Thr) + L-threonine + ATP = L-threonyl-tRNA(Thr) + AMP + diphosphate + H(+)</text>
        <dbReference type="Rhea" id="RHEA:24624"/>
        <dbReference type="Rhea" id="RHEA-COMP:9670"/>
        <dbReference type="Rhea" id="RHEA-COMP:9704"/>
        <dbReference type="ChEBI" id="CHEBI:15378"/>
        <dbReference type="ChEBI" id="CHEBI:30616"/>
        <dbReference type="ChEBI" id="CHEBI:33019"/>
        <dbReference type="ChEBI" id="CHEBI:57926"/>
        <dbReference type="ChEBI" id="CHEBI:78442"/>
        <dbReference type="ChEBI" id="CHEBI:78534"/>
        <dbReference type="ChEBI" id="CHEBI:456215"/>
        <dbReference type="EC" id="6.1.1.3"/>
    </reaction>
</comment>
<dbReference type="InterPro" id="IPR012675">
    <property type="entry name" value="Beta-grasp_dom_sf"/>
</dbReference>
<dbReference type="Proteomes" id="UP001151071">
    <property type="component" value="Unassembled WGS sequence"/>
</dbReference>
<dbReference type="InterPro" id="IPR006195">
    <property type="entry name" value="aa-tRNA-synth_II"/>
</dbReference>
<feature type="binding site" evidence="13">
    <location>
        <position position="387"/>
    </location>
    <ligand>
        <name>Zn(2+)</name>
        <dbReference type="ChEBI" id="CHEBI:29105"/>
        <note>catalytic</note>
    </ligand>
</feature>
<dbReference type="InterPro" id="IPR012676">
    <property type="entry name" value="TGS-like"/>
</dbReference>